<dbReference type="InterPro" id="IPR009875">
    <property type="entry name" value="PilZ_domain"/>
</dbReference>
<name>A0A7V6A4I1_9BACT</name>
<protein>
    <submittedName>
        <fullName evidence="2">PilZ domain-containing protein</fullName>
    </submittedName>
</protein>
<organism evidence="2">
    <name type="scientific">Desulfobacca acetoxidans</name>
    <dbReference type="NCBI Taxonomy" id="60893"/>
    <lineage>
        <taxon>Bacteria</taxon>
        <taxon>Pseudomonadati</taxon>
        <taxon>Thermodesulfobacteriota</taxon>
        <taxon>Desulfobaccia</taxon>
        <taxon>Desulfobaccales</taxon>
        <taxon>Desulfobaccaceae</taxon>
        <taxon>Desulfobacca</taxon>
    </lineage>
</organism>
<reference evidence="2" key="1">
    <citation type="journal article" date="2020" name="mSystems">
        <title>Genome- and Community-Level Interaction Insights into Carbon Utilization and Element Cycling Functions of Hydrothermarchaeota in Hydrothermal Sediment.</title>
        <authorList>
            <person name="Zhou Z."/>
            <person name="Liu Y."/>
            <person name="Xu W."/>
            <person name="Pan J."/>
            <person name="Luo Z.H."/>
            <person name="Li M."/>
        </authorList>
    </citation>
    <scope>NUCLEOTIDE SEQUENCE [LARGE SCALE GENOMIC DNA]</scope>
    <source>
        <strain evidence="2">SpSt-767</strain>
    </source>
</reference>
<evidence type="ECO:0000259" key="1">
    <source>
        <dbReference type="Pfam" id="PF07238"/>
    </source>
</evidence>
<dbReference type="GO" id="GO:0035438">
    <property type="term" value="F:cyclic-di-GMP binding"/>
    <property type="evidence" value="ECO:0007669"/>
    <property type="project" value="InterPro"/>
</dbReference>
<feature type="domain" description="PilZ" evidence="1">
    <location>
        <begin position="36"/>
        <end position="122"/>
    </location>
</feature>
<sequence length="136" mass="15815">MMNKASRLRVLRKLADKVCNESKREDMAAIRKRVDRKVKRFPVRLSLHEVNGRPALDSYLVDISSLGAQLETSQFMGLNTPVEFVVRFPWSDHDTRLLGLLKWIKPLIGKPGRFRLGLRFHNAFWELDMLARQGKL</sequence>
<dbReference type="AlphaFoldDB" id="A0A7V6A4I1"/>
<dbReference type="EMBL" id="DTGR01000136">
    <property type="protein sequence ID" value="HHS29728.1"/>
    <property type="molecule type" value="Genomic_DNA"/>
</dbReference>
<evidence type="ECO:0000313" key="2">
    <source>
        <dbReference type="EMBL" id="HHS29728.1"/>
    </source>
</evidence>
<comment type="caution">
    <text evidence="2">The sequence shown here is derived from an EMBL/GenBank/DDBJ whole genome shotgun (WGS) entry which is preliminary data.</text>
</comment>
<dbReference type="Pfam" id="PF07238">
    <property type="entry name" value="PilZ"/>
    <property type="match status" value="1"/>
</dbReference>
<dbReference type="SUPFAM" id="SSF141371">
    <property type="entry name" value="PilZ domain-like"/>
    <property type="match status" value="1"/>
</dbReference>
<accession>A0A7V6A4I1</accession>
<gene>
    <name evidence="2" type="ORF">ENV52_08520</name>
</gene>
<proteinExistence type="predicted"/>